<dbReference type="EMBL" id="OX365700">
    <property type="protein sequence ID" value="CAI4031472.1"/>
    <property type="molecule type" value="Genomic_DNA"/>
</dbReference>
<evidence type="ECO:0000313" key="2">
    <source>
        <dbReference type="EMBL" id="CAI4031472.1"/>
    </source>
</evidence>
<keyword evidence="1" id="KW-0472">Membrane</keyword>
<dbReference type="InterPro" id="IPR021768">
    <property type="entry name" value="DUF3332"/>
</dbReference>
<feature type="transmembrane region" description="Helical" evidence="1">
    <location>
        <begin position="57"/>
        <end position="79"/>
    </location>
</feature>
<evidence type="ECO:0008006" key="4">
    <source>
        <dbReference type="Google" id="ProtNLM"/>
    </source>
</evidence>
<dbReference type="PROSITE" id="PS51257">
    <property type="entry name" value="PROKAR_LIPOPROTEIN"/>
    <property type="match status" value="1"/>
</dbReference>
<keyword evidence="1" id="KW-0812">Transmembrane</keyword>
<evidence type="ECO:0000313" key="3">
    <source>
        <dbReference type="Proteomes" id="UP001179121"/>
    </source>
</evidence>
<dbReference type="RefSeq" id="WP_289268384.1">
    <property type="nucleotide sequence ID" value="NZ_OX365700.1"/>
</dbReference>
<dbReference type="KEGG" id="nti:DNFV4_01894"/>
<dbReference type="Pfam" id="PF11810">
    <property type="entry name" value="DUF3332"/>
    <property type="match status" value="1"/>
</dbReference>
<dbReference type="Proteomes" id="UP001179121">
    <property type="component" value="Chromosome"/>
</dbReference>
<gene>
    <name evidence="2" type="ORF">DNFV4_01894</name>
</gene>
<evidence type="ECO:0000256" key="1">
    <source>
        <dbReference type="SAM" id="Phobius"/>
    </source>
</evidence>
<name>A0AA86MYW8_9BACT</name>
<sequence>MKLFGPHRSIVSGMVLAALLATTSACYGPFNLTRSVYKWNGNVKGSGEVNEKWMKEIIFLALVIIPVYQLSTLADAFIFNSVEFWTGQNPVKVSQSSPSNGTKTVRVGDLRTEVVLVSDGPSKRVEYRRDGLVVKTGRVIEEGGRLKLVDQNGQELFSAEVSREGQVMILDGDCRPVETLSPEQVKVLGQQAEKL</sequence>
<organism evidence="2 3">
    <name type="scientific">Nitrospira tepida</name>
    <dbReference type="NCBI Taxonomy" id="2973512"/>
    <lineage>
        <taxon>Bacteria</taxon>
        <taxon>Pseudomonadati</taxon>
        <taxon>Nitrospirota</taxon>
        <taxon>Nitrospiria</taxon>
        <taxon>Nitrospirales</taxon>
        <taxon>Nitrospiraceae</taxon>
        <taxon>Nitrospira</taxon>
    </lineage>
</organism>
<dbReference type="AlphaFoldDB" id="A0AA86MYW8"/>
<keyword evidence="3" id="KW-1185">Reference proteome</keyword>
<proteinExistence type="predicted"/>
<reference evidence="2" key="1">
    <citation type="submission" date="2022-10" db="EMBL/GenBank/DDBJ databases">
        <authorList>
            <person name="Koch H."/>
        </authorList>
    </citation>
    <scope>NUCLEOTIDE SEQUENCE</scope>
    <source>
        <strain evidence="2">DNF</strain>
    </source>
</reference>
<keyword evidence="1" id="KW-1133">Transmembrane helix</keyword>
<protein>
    <recommendedName>
        <fullName evidence="4">DUF3332 domain-containing protein</fullName>
    </recommendedName>
</protein>
<accession>A0AA86MYW8</accession>